<protein>
    <submittedName>
        <fullName evidence="1">Uncharacterized protein</fullName>
    </submittedName>
</protein>
<name>A0ACB0ZXD4_MELEN</name>
<accession>A0ACB0ZXD4</accession>
<proteinExistence type="predicted"/>
<dbReference type="EMBL" id="CAVMJV010000052">
    <property type="protein sequence ID" value="CAK5083807.1"/>
    <property type="molecule type" value="Genomic_DNA"/>
</dbReference>
<comment type="caution">
    <text evidence="1">The sequence shown here is derived from an EMBL/GenBank/DDBJ whole genome shotgun (WGS) entry which is preliminary data.</text>
</comment>
<evidence type="ECO:0000313" key="2">
    <source>
        <dbReference type="Proteomes" id="UP001497535"/>
    </source>
</evidence>
<organism evidence="1 2">
    <name type="scientific">Meloidogyne enterolobii</name>
    <name type="common">Root-knot nematode worm</name>
    <name type="synonym">Meloidogyne mayaguensis</name>
    <dbReference type="NCBI Taxonomy" id="390850"/>
    <lineage>
        <taxon>Eukaryota</taxon>
        <taxon>Metazoa</taxon>
        <taxon>Ecdysozoa</taxon>
        <taxon>Nematoda</taxon>
        <taxon>Chromadorea</taxon>
        <taxon>Rhabditida</taxon>
        <taxon>Tylenchina</taxon>
        <taxon>Tylenchomorpha</taxon>
        <taxon>Tylenchoidea</taxon>
        <taxon>Meloidogynidae</taxon>
        <taxon>Meloidogyninae</taxon>
        <taxon>Meloidogyne</taxon>
    </lineage>
</organism>
<dbReference type="Proteomes" id="UP001497535">
    <property type="component" value="Unassembled WGS sequence"/>
</dbReference>
<sequence length="145" mass="15411">MVGWNNMGTDCRVEKSGVFGHAALLGADSEKMIQDGDDSMGFELAITEKGGLNVTVDGKKIKGDGPPGPMFPGPPRSTNLTESRPCLAEGEDVAEPLTWKITGKTPAFDPGYSRLLVFYLLPQVSARVGKVFVPKGQEGLHAFGC</sequence>
<evidence type="ECO:0000313" key="1">
    <source>
        <dbReference type="EMBL" id="CAK5083807.1"/>
    </source>
</evidence>
<gene>
    <name evidence="1" type="ORF">MENTE1834_LOCUS31173</name>
</gene>
<keyword evidence="2" id="KW-1185">Reference proteome</keyword>
<reference evidence="1" key="1">
    <citation type="submission" date="2023-11" db="EMBL/GenBank/DDBJ databases">
        <authorList>
            <person name="Poullet M."/>
        </authorList>
    </citation>
    <scope>NUCLEOTIDE SEQUENCE</scope>
    <source>
        <strain evidence="1">E1834</strain>
    </source>
</reference>